<sequence length="266" mass="29610">MEGAAGALRQVGALRFDLGERHAEIVIRDVQVWAEESDGGVSGAVQWEGSGRFLQYVDMGALPLWLAPQARAAGSVNTCFSSSRATSAYFNIKLRDPRRGIAVVVSGDCPALWLFFREDSSARYVRCCALTSALKDDIDSRLHRMGAEAGVPGPEQPPRTSIDDIVRKSQSKIKVAASRASRNIQINDRKLQFNETLSRLILGGLRLRGIPNTQNQFQRLYKMTFDAAEFAHRDELRLIARGTQTDVPFEQLQETVEVLLRLFTRS</sequence>
<evidence type="ECO:0000256" key="7">
    <source>
        <dbReference type="ARBA" id="ARBA00023212"/>
    </source>
</evidence>
<evidence type="ECO:0000256" key="3">
    <source>
        <dbReference type="ARBA" id="ARBA00009044"/>
    </source>
</evidence>
<dbReference type="EMBL" id="BTGD01000001">
    <property type="protein sequence ID" value="GMM53430.1"/>
    <property type="molecule type" value="Genomic_DNA"/>
</dbReference>
<keyword evidence="6" id="KW-0235">DNA replication</keyword>
<keyword evidence="9" id="KW-0131">Cell cycle</keyword>
<comment type="subcellular location">
    <subcellularLocation>
        <location evidence="2">Cytoplasm</location>
        <location evidence="2">Cytoskeleton</location>
        <location evidence="2">Spindle pole</location>
    </subcellularLocation>
    <subcellularLocation>
        <location evidence="1">Nucleus</location>
    </subcellularLocation>
</comment>
<evidence type="ECO:0000256" key="6">
    <source>
        <dbReference type="ARBA" id="ARBA00022705"/>
    </source>
</evidence>
<evidence type="ECO:0000256" key="9">
    <source>
        <dbReference type="ARBA" id="ARBA00023306"/>
    </source>
</evidence>
<reference evidence="12 13" key="1">
    <citation type="journal article" date="2023" name="Elife">
        <title>Identification of key yeast species and microbe-microbe interactions impacting larval growth of Drosophila in the wild.</title>
        <authorList>
            <person name="Mure A."/>
            <person name="Sugiura Y."/>
            <person name="Maeda R."/>
            <person name="Honda K."/>
            <person name="Sakurai N."/>
            <person name="Takahashi Y."/>
            <person name="Watada M."/>
            <person name="Katoh T."/>
            <person name="Gotoh A."/>
            <person name="Gotoh Y."/>
            <person name="Taniguchi I."/>
            <person name="Nakamura K."/>
            <person name="Hayashi T."/>
            <person name="Katayama T."/>
            <person name="Uemura T."/>
            <person name="Hattori Y."/>
        </authorList>
    </citation>
    <scope>NUCLEOTIDE SEQUENCE [LARGE SCALE GENOMIC DNA]</scope>
    <source>
        <strain evidence="12 13">KH-74</strain>
    </source>
</reference>
<dbReference type="Proteomes" id="UP001377567">
    <property type="component" value="Unassembled WGS sequence"/>
</dbReference>
<protein>
    <recommendedName>
        <fullName evidence="4">Mitochondrial morphogenesis protein SLD7</fullName>
    </recommendedName>
</protein>
<dbReference type="GO" id="GO:0006260">
    <property type="term" value="P:DNA replication"/>
    <property type="evidence" value="ECO:0007669"/>
    <property type="project" value="UniProtKB-KW"/>
</dbReference>
<comment type="similarity">
    <text evidence="3">Belongs to the SLD7 family.</text>
</comment>
<comment type="caution">
    <text evidence="12">The sequence shown here is derived from an EMBL/GenBank/DDBJ whole genome shotgun (WGS) entry which is preliminary data.</text>
</comment>
<dbReference type="Pfam" id="PF18596">
    <property type="entry name" value="Sld7_C"/>
    <property type="match status" value="1"/>
</dbReference>
<dbReference type="Pfam" id="PF18636">
    <property type="entry name" value="Sld7_N"/>
    <property type="match status" value="1"/>
</dbReference>
<keyword evidence="7" id="KW-0206">Cytoskeleton</keyword>
<dbReference type="InterPro" id="IPR041260">
    <property type="entry name" value="Sld7_C"/>
</dbReference>
<evidence type="ECO:0000256" key="1">
    <source>
        <dbReference type="ARBA" id="ARBA00004123"/>
    </source>
</evidence>
<dbReference type="GO" id="GO:0005634">
    <property type="term" value="C:nucleus"/>
    <property type="evidence" value="ECO:0007669"/>
    <property type="project" value="UniProtKB-SubCell"/>
</dbReference>
<evidence type="ECO:0000256" key="8">
    <source>
        <dbReference type="ARBA" id="ARBA00023242"/>
    </source>
</evidence>
<evidence type="ECO:0000313" key="13">
    <source>
        <dbReference type="Proteomes" id="UP001377567"/>
    </source>
</evidence>
<keyword evidence="5" id="KW-0963">Cytoplasm</keyword>
<evidence type="ECO:0000259" key="10">
    <source>
        <dbReference type="Pfam" id="PF18596"/>
    </source>
</evidence>
<keyword evidence="13" id="KW-1185">Reference proteome</keyword>
<dbReference type="AlphaFoldDB" id="A0AAV5RPS1"/>
<feature type="domain" description="Sld7 C-terminal" evidence="10">
    <location>
        <begin position="192"/>
        <end position="264"/>
    </location>
</feature>
<feature type="domain" description="Sld7 N-terminal" evidence="11">
    <location>
        <begin position="8"/>
        <end position="127"/>
    </location>
</feature>
<evidence type="ECO:0000259" key="11">
    <source>
        <dbReference type="Pfam" id="PF18636"/>
    </source>
</evidence>
<proteinExistence type="inferred from homology"/>
<dbReference type="GO" id="GO:0000922">
    <property type="term" value="C:spindle pole"/>
    <property type="evidence" value="ECO:0007669"/>
    <property type="project" value="UniProtKB-SubCell"/>
</dbReference>
<keyword evidence="8" id="KW-0539">Nucleus</keyword>
<evidence type="ECO:0000256" key="2">
    <source>
        <dbReference type="ARBA" id="ARBA00004647"/>
    </source>
</evidence>
<dbReference type="InterPro" id="IPR041564">
    <property type="entry name" value="Sld7_N"/>
</dbReference>
<evidence type="ECO:0000256" key="4">
    <source>
        <dbReference type="ARBA" id="ARBA00017231"/>
    </source>
</evidence>
<evidence type="ECO:0000313" key="12">
    <source>
        <dbReference type="EMBL" id="GMM53430.1"/>
    </source>
</evidence>
<organism evidence="12 13">
    <name type="scientific">Maudiozyma humilis</name>
    <name type="common">Sour dough yeast</name>
    <name type="synonym">Kazachstania humilis</name>
    <dbReference type="NCBI Taxonomy" id="51915"/>
    <lineage>
        <taxon>Eukaryota</taxon>
        <taxon>Fungi</taxon>
        <taxon>Dikarya</taxon>
        <taxon>Ascomycota</taxon>
        <taxon>Saccharomycotina</taxon>
        <taxon>Saccharomycetes</taxon>
        <taxon>Saccharomycetales</taxon>
        <taxon>Saccharomycetaceae</taxon>
        <taxon>Maudiozyma</taxon>
    </lineage>
</organism>
<gene>
    <name evidence="12" type="ORF">DAKH74_000460</name>
</gene>
<name>A0AAV5RPS1_MAUHU</name>
<evidence type="ECO:0000256" key="5">
    <source>
        <dbReference type="ARBA" id="ARBA00022490"/>
    </source>
</evidence>
<accession>A0AAV5RPS1</accession>